<protein>
    <submittedName>
        <fullName evidence="2">Uncharacterized protein</fullName>
    </submittedName>
</protein>
<keyword evidence="3" id="KW-1185">Reference proteome</keyword>
<feature type="region of interest" description="Disordered" evidence="1">
    <location>
        <begin position="1"/>
        <end position="75"/>
    </location>
</feature>
<evidence type="ECO:0000256" key="1">
    <source>
        <dbReference type="SAM" id="MobiDB-lite"/>
    </source>
</evidence>
<proteinExistence type="predicted"/>
<evidence type="ECO:0000313" key="3">
    <source>
        <dbReference type="Proteomes" id="UP001228044"/>
    </source>
</evidence>
<feature type="compositionally biased region" description="Low complexity" evidence="1">
    <location>
        <begin position="1"/>
        <end position="12"/>
    </location>
</feature>
<feature type="compositionally biased region" description="Basic and acidic residues" evidence="1">
    <location>
        <begin position="63"/>
        <end position="75"/>
    </location>
</feature>
<gene>
    <name evidence="2" type="ORF">QWJ38_04435</name>
</gene>
<accession>A0ABT8DMA7</accession>
<organism evidence="2 3">
    <name type="scientific">Roseateles violae</name>
    <dbReference type="NCBI Taxonomy" id="3058042"/>
    <lineage>
        <taxon>Bacteria</taxon>
        <taxon>Pseudomonadati</taxon>
        <taxon>Pseudomonadota</taxon>
        <taxon>Betaproteobacteria</taxon>
        <taxon>Burkholderiales</taxon>
        <taxon>Sphaerotilaceae</taxon>
        <taxon>Roseateles</taxon>
    </lineage>
</organism>
<sequence length="306" mass="33625">MGLLAAASARMARLPRRGDGPPRIMQDARKDDFDPTHLLDGWRPSEPARPVAPPELDLSALHAEPRQRPPEPRLDAERLARLKKRGFEMDDIEDVELPEIVMPIVETTPALDTAGLDQALSAAAGIAQQQGRGAAEPRIDLPLSARAETSADPRLLRQWRPGAWVGVRRRLIGASTELVSTPQGPLVETRPPQWLLAVWPPQGLEMPLLSRWPERAMLLPAQQSVAAAQLLLQQAVPATAPLWIGELDADWALLAELVLLHDASLQPFQIEALRALTESDRLQRFERLNNAYQPAPAGGALRRPPA</sequence>
<dbReference type="RefSeq" id="WP_290357826.1">
    <property type="nucleotide sequence ID" value="NZ_JAUHHC010000001.1"/>
</dbReference>
<reference evidence="2 3" key="1">
    <citation type="submission" date="2023-06" db="EMBL/GenBank/DDBJ databases">
        <title>Pelomonas sp. PFR6 16S ribosomal RNA gene Genome sequencing and assembly.</title>
        <authorList>
            <person name="Woo H."/>
        </authorList>
    </citation>
    <scope>NUCLEOTIDE SEQUENCE [LARGE SCALE GENOMIC DNA]</scope>
    <source>
        <strain evidence="2 3">PFR6</strain>
    </source>
</reference>
<evidence type="ECO:0000313" key="2">
    <source>
        <dbReference type="EMBL" id="MDN3919525.1"/>
    </source>
</evidence>
<name>A0ABT8DMA7_9BURK</name>
<feature type="compositionally biased region" description="Basic and acidic residues" evidence="1">
    <location>
        <begin position="16"/>
        <end position="37"/>
    </location>
</feature>
<dbReference type="Proteomes" id="UP001228044">
    <property type="component" value="Unassembled WGS sequence"/>
</dbReference>
<dbReference type="EMBL" id="JAUHHC010000001">
    <property type="protein sequence ID" value="MDN3919525.1"/>
    <property type="molecule type" value="Genomic_DNA"/>
</dbReference>
<comment type="caution">
    <text evidence="2">The sequence shown here is derived from an EMBL/GenBank/DDBJ whole genome shotgun (WGS) entry which is preliminary data.</text>
</comment>